<dbReference type="Proteomes" id="UP000625735">
    <property type="component" value="Unassembled WGS sequence"/>
</dbReference>
<organism evidence="3 4">
    <name type="scientific">Flavobacterium orientale</name>
    <dbReference type="NCBI Taxonomy" id="1756020"/>
    <lineage>
        <taxon>Bacteria</taxon>
        <taxon>Pseudomonadati</taxon>
        <taxon>Bacteroidota</taxon>
        <taxon>Flavobacteriia</taxon>
        <taxon>Flavobacteriales</taxon>
        <taxon>Flavobacteriaceae</taxon>
        <taxon>Flavobacterium</taxon>
    </lineage>
</organism>
<dbReference type="Gene3D" id="3.40.50.2300">
    <property type="match status" value="1"/>
</dbReference>
<comment type="caution">
    <text evidence="3">The sequence shown here is derived from an EMBL/GenBank/DDBJ whole genome shotgun (WGS) entry which is preliminary data.</text>
</comment>
<reference evidence="3" key="2">
    <citation type="submission" date="2020-09" db="EMBL/GenBank/DDBJ databases">
        <authorList>
            <person name="Sun Q."/>
            <person name="Zhou Y."/>
        </authorList>
    </citation>
    <scope>NUCLEOTIDE SEQUENCE</scope>
    <source>
        <strain evidence="3">CGMCC 1.12506</strain>
    </source>
</reference>
<name>A0A916Y6L1_9FLAO</name>
<dbReference type="Pfam" id="PF00072">
    <property type="entry name" value="Response_reg"/>
    <property type="match status" value="1"/>
</dbReference>
<evidence type="ECO:0000259" key="2">
    <source>
        <dbReference type="PROSITE" id="PS50110"/>
    </source>
</evidence>
<sequence length="149" mass="17081">MENATLRILLADDDEGDRLLFKVAFQDLEIKHTIHMVNNGLQLMEYLKTNTEALPHLIFLDLNMPCKNGLECLKEIRGEGKFKEISIAVYSTSALEKDIEETFSHGANRYIKKPCNFGMLKQLLNKAVTNFKIPQMESCKRSDFLLSIK</sequence>
<dbReference type="SMART" id="SM00448">
    <property type="entry name" value="REC"/>
    <property type="match status" value="1"/>
</dbReference>
<keyword evidence="1" id="KW-0597">Phosphoprotein</keyword>
<dbReference type="InterPro" id="IPR011006">
    <property type="entry name" value="CheY-like_superfamily"/>
</dbReference>
<dbReference type="InterPro" id="IPR001789">
    <property type="entry name" value="Sig_transdc_resp-reg_receiver"/>
</dbReference>
<dbReference type="PANTHER" id="PTHR44520">
    <property type="entry name" value="RESPONSE REGULATOR RCP1-RELATED"/>
    <property type="match status" value="1"/>
</dbReference>
<feature type="domain" description="Response regulatory" evidence="2">
    <location>
        <begin position="7"/>
        <end position="128"/>
    </location>
</feature>
<dbReference type="PROSITE" id="PS50110">
    <property type="entry name" value="RESPONSE_REGULATORY"/>
    <property type="match status" value="1"/>
</dbReference>
<dbReference type="AlphaFoldDB" id="A0A916Y6L1"/>
<dbReference type="RefSeq" id="WP_188362761.1">
    <property type="nucleotide sequence ID" value="NZ_BMFG01000010.1"/>
</dbReference>
<gene>
    <name evidence="3" type="ORF">GCM10011343_23340</name>
</gene>
<evidence type="ECO:0000256" key="1">
    <source>
        <dbReference type="PROSITE-ProRule" id="PRU00169"/>
    </source>
</evidence>
<dbReference type="PANTHER" id="PTHR44520:SF2">
    <property type="entry name" value="RESPONSE REGULATOR RCP1"/>
    <property type="match status" value="1"/>
</dbReference>
<dbReference type="SUPFAM" id="SSF52172">
    <property type="entry name" value="CheY-like"/>
    <property type="match status" value="1"/>
</dbReference>
<accession>A0A916Y6L1</accession>
<protein>
    <submittedName>
        <fullName evidence="3">Response regulator</fullName>
    </submittedName>
</protein>
<feature type="modified residue" description="4-aspartylphosphate" evidence="1">
    <location>
        <position position="61"/>
    </location>
</feature>
<dbReference type="GO" id="GO:0000160">
    <property type="term" value="P:phosphorelay signal transduction system"/>
    <property type="evidence" value="ECO:0007669"/>
    <property type="project" value="InterPro"/>
</dbReference>
<evidence type="ECO:0000313" key="4">
    <source>
        <dbReference type="Proteomes" id="UP000625735"/>
    </source>
</evidence>
<dbReference type="EMBL" id="BMFG01000010">
    <property type="protein sequence ID" value="GGD32586.1"/>
    <property type="molecule type" value="Genomic_DNA"/>
</dbReference>
<dbReference type="InterPro" id="IPR052893">
    <property type="entry name" value="TCS_response_regulator"/>
</dbReference>
<evidence type="ECO:0000313" key="3">
    <source>
        <dbReference type="EMBL" id="GGD32586.1"/>
    </source>
</evidence>
<keyword evidence="4" id="KW-1185">Reference proteome</keyword>
<reference evidence="3" key="1">
    <citation type="journal article" date="2014" name="Int. J. Syst. Evol. Microbiol.">
        <title>Complete genome sequence of Corynebacterium casei LMG S-19264T (=DSM 44701T), isolated from a smear-ripened cheese.</title>
        <authorList>
            <consortium name="US DOE Joint Genome Institute (JGI-PGF)"/>
            <person name="Walter F."/>
            <person name="Albersmeier A."/>
            <person name="Kalinowski J."/>
            <person name="Ruckert C."/>
        </authorList>
    </citation>
    <scope>NUCLEOTIDE SEQUENCE</scope>
    <source>
        <strain evidence="3">CGMCC 1.12506</strain>
    </source>
</reference>
<proteinExistence type="predicted"/>